<dbReference type="Proteomes" id="UP000203357">
    <property type="component" value="Segment"/>
</dbReference>
<keyword evidence="3" id="KW-1185">Reference proteome</keyword>
<proteinExistence type="predicted"/>
<protein>
    <submittedName>
        <fullName evidence="2">Uncharacterized protein</fullName>
    </submittedName>
</protein>
<evidence type="ECO:0000313" key="2">
    <source>
        <dbReference type="EMBL" id="AOE44526.1"/>
    </source>
</evidence>
<sequence>MAERKADGSVTKPSGVVVPGGGVTPARAPGSNKPTEVARTSPLKVGPSESLVGDAISPEAAYNNNGFIGVDPIYQNAANPADYPKDYTPPPPEEEGEPEPDPETPPETP</sequence>
<feature type="compositionally biased region" description="Low complexity" evidence="1">
    <location>
        <begin position="8"/>
        <end position="17"/>
    </location>
</feature>
<reference evidence="3" key="1">
    <citation type="submission" date="2016-07" db="EMBL/GenBank/DDBJ databases">
        <authorList>
            <person name="Florea S."/>
            <person name="Webb J.S."/>
            <person name="Jaromczyk J."/>
            <person name="Schardl C.L."/>
        </authorList>
    </citation>
    <scope>NUCLEOTIDE SEQUENCE [LARGE SCALE GENOMIC DNA]</scope>
</reference>
<feature type="compositionally biased region" description="Acidic residues" evidence="1">
    <location>
        <begin position="92"/>
        <end position="109"/>
    </location>
</feature>
<dbReference type="EMBL" id="KX557281">
    <property type="protein sequence ID" value="AOE44526.1"/>
    <property type="molecule type" value="Genomic_DNA"/>
</dbReference>
<dbReference type="RefSeq" id="YP_009290978.1">
    <property type="nucleotide sequence ID" value="NC_031109.1"/>
</dbReference>
<dbReference type="OrthoDB" id="29269at10239"/>
<organism evidence="2 3">
    <name type="scientific">Gordonia phage Jumbo</name>
    <dbReference type="NCBI Taxonomy" id="1887650"/>
    <lineage>
        <taxon>Viruses</taxon>
        <taxon>Duplodnaviria</taxon>
        <taxon>Heunggongvirae</taxon>
        <taxon>Uroviricota</taxon>
        <taxon>Caudoviricetes</taxon>
        <taxon>Gorjumvirus</taxon>
        <taxon>Gorjumvirus jumbo</taxon>
    </lineage>
</organism>
<dbReference type="GeneID" id="29067908"/>
<evidence type="ECO:0000256" key="1">
    <source>
        <dbReference type="SAM" id="MobiDB-lite"/>
    </source>
</evidence>
<gene>
    <name evidence="2" type="primary">13</name>
    <name evidence="2" type="ORF">SEA_JUMBO_13</name>
</gene>
<feature type="region of interest" description="Disordered" evidence="1">
    <location>
        <begin position="1"/>
        <end position="109"/>
    </location>
</feature>
<name>A0A1B3B0M2_9CAUD</name>
<accession>A0A1B3B0M2</accession>
<dbReference type="KEGG" id="vg:29067908"/>
<evidence type="ECO:0000313" key="3">
    <source>
        <dbReference type="Proteomes" id="UP000203357"/>
    </source>
</evidence>